<dbReference type="InterPro" id="IPR036514">
    <property type="entry name" value="SGNH_hydro_sf"/>
</dbReference>
<accession>A0AAJ0BYP5</accession>
<proteinExistence type="predicted"/>
<organism evidence="2 3">
    <name type="scientific">Phialemonium atrogriseum</name>
    <dbReference type="NCBI Taxonomy" id="1093897"/>
    <lineage>
        <taxon>Eukaryota</taxon>
        <taxon>Fungi</taxon>
        <taxon>Dikarya</taxon>
        <taxon>Ascomycota</taxon>
        <taxon>Pezizomycotina</taxon>
        <taxon>Sordariomycetes</taxon>
        <taxon>Sordariomycetidae</taxon>
        <taxon>Cephalothecales</taxon>
        <taxon>Cephalothecaceae</taxon>
        <taxon>Phialemonium</taxon>
    </lineage>
</organism>
<dbReference type="InterPro" id="IPR001087">
    <property type="entry name" value="GDSL"/>
</dbReference>
<dbReference type="Pfam" id="PF00657">
    <property type="entry name" value="Lipase_GDSL"/>
    <property type="match status" value="1"/>
</dbReference>
<dbReference type="PANTHER" id="PTHR45642">
    <property type="entry name" value="GDSL ESTERASE/LIPASE EXL3"/>
    <property type="match status" value="1"/>
</dbReference>
<protein>
    <recommendedName>
        <fullName evidence="4">Carbohydrate esterase family 16 protein</fullName>
    </recommendedName>
</protein>
<dbReference type="Gene3D" id="3.40.50.1110">
    <property type="entry name" value="SGNH hydrolase"/>
    <property type="match status" value="1"/>
</dbReference>
<evidence type="ECO:0000256" key="1">
    <source>
        <dbReference type="ARBA" id="ARBA00022729"/>
    </source>
</evidence>
<sequence length="264" mass="28189">GDSYSQTGFDVTLAKPSAANPIGNPALPGYTASGGLNWVGFLASQFNASTLLTYNFAYGGATTDADLVTPWQPTVLSFIDQVGQFSDSIASHPSYAPWTAKNTLVGVWMGVNDVGNSYYNEGVDELLVKIMDKYFEQLQTIYDAGARNFVLLTVPPITKTPMMLAQSDDARAQEDAVITQYNSLIASRLEAFSAANKGVTGKVVDTAAPFDTAIADPEAYGAPNATCYAEDGNSCLWFNDYHPGIAINKLVAQAVADAWLGSFF</sequence>
<evidence type="ECO:0000313" key="2">
    <source>
        <dbReference type="EMBL" id="KAK1765487.1"/>
    </source>
</evidence>
<dbReference type="GO" id="GO:0016788">
    <property type="term" value="F:hydrolase activity, acting on ester bonds"/>
    <property type="evidence" value="ECO:0007669"/>
    <property type="project" value="InterPro"/>
</dbReference>
<dbReference type="InterPro" id="IPR050592">
    <property type="entry name" value="GDSL_lipolytic_enzyme"/>
</dbReference>
<dbReference type="CDD" id="cd01846">
    <property type="entry name" value="fatty_acyltransferase_like"/>
    <property type="match status" value="1"/>
</dbReference>
<dbReference type="EMBL" id="MU839015">
    <property type="protein sequence ID" value="KAK1765487.1"/>
    <property type="molecule type" value="Genomic_DNA"/>
</dbReference>
<dbReference type="Proteomes" id="UP001244011">
    <property type="component" value="Unassembled WGS sequence"/>
</dbReference>
<reference evidence="2" key="1">
    <citation type="submission" date="2023-06" db="EMBL/GenBank/DDBJ databases">
        <title>Genome-scale phylogeny and comparative genomics of the fungal order Sordariales.</title>
        <authorList>
            <consortium name="Lawrence Berkeley National Laboratory"/>
            <person name="Hensen N."/>
            <person name="Bonometti L."/>
            <person name="Westerberg I."/>
            <person name="Brannstrom I.O."/>
            <person name="Guillou S."/>
            <person name="Cros-Aarteil S."/>
            <person name="Calhoun S."/>
            <person name="Haridas S."/>
            <person name="Kuo A."/>
            <person name="Mondo S."/>
            <person name="Pangilinan J."/>
            <person name="Riley R."/>
            <person name="Labutti K."/>
            <person name="Andreopoulos B."/>
            <person name="Lipzen A."/>
            <person name="Chen C."/>
            <person name="Yanf M."/>
            <person name="Daum C."/>
            <person name="Ng V."/>
            <person name="Clum A."/>
            <person name="Steindorff A."/>
            <person name="Ohm R."/>
            <person name="Martin F."/>
            <person name="Silar P."/>
            <person name="Natvig D."/>
            <person name="Lalanne C."/>
            <person name="Gautier V."/>
            <person name="Ament-Velasquez S.L."/>
            <person name="Kruys A."/>
            <person name="Hutchinson M.I."/>
            <person name="Powell A.J."/>
            <person name="Barry K."/>
            <person name="Miller A.N."/>
            <person name="Grigoriev I.V."/>
            <person name="Debuchy R."/>
            <person name="Gladieux P."/>
            <person name="Thoren M.H."/>
            <person name="Johannesson H."/>
        </authorList>
    </citation>
    <scope>NUCLEOTIDE SEQUENCE</scope>
    <source>
        <strain evidence="2">8032-3</strain>
    </source>
</reference>
<evidence type="ECO:0008006" key="4">
    <source>
        <dbReference type="Google" id="ProtNLM"/>
    </source>
</evidence>
<gene>
    <name evidence="2" type="ORF">QBC33DRAFT_455358</name>
</gene>
<keyword evidence="1" id="KW-0732">Signal</keyword>
<dbReference type="RefSeq" id="XP_060281700.1">
    <property type="nucleotide sequence ID" value="XM_060424766.1"/>
</dbReference>
<keyword evidence="3" id="KW-1185">Reference proteome</keyword>
<evidence type="ECO:0000313" key="3">
    <source>
        <dbReference type="Proteomes" id="UP001244011"/>
    </source>
</evidence>
<dbReference type="PANTHER" id="PTHR45642:SF139">
    <property type="entry name" value="SGNH HYDROLASE-TYPE ESTERASE DOMAIN-CONTAINING PROTEIN"/>
    <property type="match status" value="1"/>
</dbReference>
<name>A0AAJ0BYP5_9PEZI</name>
<dbReference type="AlphaFoldDB" id="A0AAJ0BYP5"/>
<comment type="caution">
    <text evidence="2">The sequence shown here is derived from an EMBL/GenBank/DDBJ whole genome shotgun (WGS) entry which is preliminary data.</text>
</comment>
<dbReference type="SUPFAM" id="SSF52266">
    <property type="entry name" value="SGNH hydrolase"/>
    <property type="match status" value="1"/>
</dbReference>
<feature type="non-terminal residue" evidence="2">
    <location>
        <position position="1"/>
    </location>
</feature>
<dbReference type="GeneID" id="85307953"/>